<organism evidence="3 4">
    <name type="scientific">Actinomortierella ambigua</name>
    <dbReference type="NCBI Taxonomy" id="1343610"/>
    <lineage>
        <taxon>Eukaryota</taxon>
        <taxon>Fungi</taxon>
        <taxon>Fungi incertae sedis</taxon>
        <taxon>Mucoromycota</taxon>
        <taxon>Mortierellomycotina</taxon>
        <taxon>Mortierellomycetes</taxon>
        <taxon>Mortierellales</taxon>
        <taxon>Mortierellaceae</taxon>
        <taxon>Actinomortierella</taxon>
    </lineage>
</organism>
<name>A0A9P6QIN9_9FUNG</name>
<keyword evidence="1" id="KW-0812">Transmembrane</keyword>
<evidence type="ECO:0000256" key="2">
    <source>
        <dbReference type="SAM" id="SignalP"/>
    </source>
</evidence>
<feature type="chain" id="PRO_5040187242" evidence="2">
    <location>
        <begin position="27"/>
        <end position="349"/>
    </location>
</feature>
<evidence type="ECO:0000313" key="3">
    <source>
        <dbReference type="EMBL" id="KAG0266432.1"/>
    </source>
</evidence>
<accession>A0A9P6QIN9</accession>
<feature type="signal peptide" evidence="2">
    <location>
        <begin position="1"/>
        <end position="26"/>
    </location>
</feature>
<gene>
    <name evidence="3" type="ORF">DFQ27_009734</name>
</gene>
<reference evidence="3" key="1">
    <citation type="journal article" date="2020" name="Fungal Divers.">
        <title>Resolving the Mortierellaceae phylogeny through synthesis of multi-gene phylogenetics and phylogenomics.</title>
        <authorList>
            <person name="Vandepol N."/>
            <person name="Liber J."/>
            <person name="Desiro A."/>
            <person name="Na H."/>
            <person name="Kennedy M."/>
            <person name="Barry K."/>
            <person name="Grigoriev I.V."/>
            <person name="Miller A.N."/>
            <person name="O'Donnell K."/>
            <person name="Stajich J.E."/>
            <person name="Bonito G."/>
        </authorList>
    </citation>
    <scope>NUCLEOTIDE SEQUENCE</scope>
    <source>
        <strain evidence="3">BC1065</strain>
    </source>
</reference>
<sequence length="349" mass="34909">MDFEAASPLVSAVLLLVAVVPERAQAARGGGAIGSALANSGLSVGAIIGIIVGIIVLCLLIGFCQQACKENPHTTATDPVAVTVVPHANGILPTPQPQPAPGNYYPPMSPVATPAGTEAARPVTADEYNRIYSQIGLDNNATSKTLPATPTPVPGNVNVAPAPSVYPSPAIAHNGTISAAASPYMSSTTGNVSATASPYMSNTTGSISVVASPYMGSAVGGGGAGVSTTQLSSFQPAPAMPYPVLPPAASTLAQPFTPPSPNPPKSYPVMDATPTTNLAAATPASTYNYVPMPTAGSEMTTTAAFTPAFTPAAHPVAVPAPAATAYATTSSVEPVSMDHPSRVRTVQIV</sequence>
<dbReference type="EMBL" id="JAAAJB010000093">
    <property type="protein sequence ID" value="KAG0266432.1"/>
    <property type="molecule type" value="Genomic_DNA"/>
</dbReference>
<evidence type="ECO:0000313" key="4">
    <source>
        <dbReference type="Proteomes" id="UP000807716"/>
    </source>
</evidence>
<dbReference type="AlphaFoldDB" id="A0A9P6QIN9"/>
<dbReference type="Proteomes" id="UP000807716">
    <property type="component" value="Unassembled WGS sequence"/>
</dbReference>
<proteinExistence type="predicted"/>
<keyword evidence="1" id="KW-1133">Transmembrane helix</keyword>
<keyword evidence="1" id="KW-0472">Membrane</keyword>
<keyword evidence="4" id="KW-1185">Reference proteome</keyword>
<dbReference type="OrthoDB" id="10639003at2759"/>
<evidence type="ECO:0000256" key="1">
    <source>
        <dbReference type="SAM" id="Phobius"/>
    </source>
</evidence>
<keyword evidence="2" id="KW-0732">Signal</keyword>
<feature type="transmembrane region" description="Helical" evidence="1">
    <location>
        <begin position="42"/>
        <end position="63"/>
    </location>
</feature>
<protein>
    <submittedName>
        <fullName evidence="3">Uncharacterized protein</fullName>
    </submittedName>
</protein>
<comment type="caution">
    <text evidence="3">The sequence shown here is derived from an EMBL/GenBank/DDBJ whole genome shotgun (WGS) entry which is preliminary data.</text>
</comment>